<evidence type="ECO:0000256" key="4">
    <source>
        <dbReference type="ARBA" id="ARBA00022723"/>
    </source>
</evidence>
<dbReference type="Gene3D" id="3.40.190.80">
    <property type="match status" value="1"/>
</dbReference>
<dbReference type="PRINTS" id="PR00377">
    <property type="entry name" value="IMPHPHTASES"/>
</dbReference>
<dbReference type="RefSeq" id="WP_188857562.1">
    <property type="nucleotide sequence ID" value="NZ_BMOS01000015.1"/>
</dbReference>
<comment type="cofactor">
    <cofactor evidence="2 7 8">
        <name>Mg(2+)</name>
        <dbReference type="ChEBI" id="CHEBI:18420"/>
    </cofactor>
</comment>
<organism evidence="9 10">
    <name type="scientific">Oceanobacillus indicireducens</name>
    <dbReference type="NCBI Taxonomy" id="1004261"/>
    <lineage>
        <taxon>Bacteria</taxon>
        <taxon>Bacillati</taxon>
        <taxon>Bacillota</taxon>
        <taxon>Bacilli</taxon>
        <taxon>Bacillales</taxon>
        <taxon>Bacillaceae</taxon>
        <taxon>Oceanobacillus</taxon>
    </lineage>
</organism>
<feature type="binding site" evidence="7">
    <location>
        <position position="216"/>
    </location>
    <ligand>
        <name>Mg(2+)</name>
        <dbReference type="ChEBI" id="CHEBI:18420"/>
        <label>1</label>
        <note>catalytic</note>
    </ligand>
</feature>
<dbReference type="PROSITE" id="PS00629">
    <property type="entry name" value="IMP_1"/>
    <property type="match status" value="1"/>
</dbReference>
<feature type="binding site" evidence="7">
    <location>
        <position position="91"/>
    </location>
    <ligand>
        <name>Mg(2+)</name>
        <dbReference type="ChEBI" id="CHEBI:18420"/>
        <label>1</label>
        <note>catalytic</note>
    </ligand>
</feature>
<evidence type="ECO:0000256" key="7">
    <source>
        <dbReference type="PIRSR" id="PIRSR600760-2"/>
    </source>
</evidence>
<feature type="binding site" evidence="7">
    <location>
        <position position="90"/>
    </location>
    <ligand>
        <name>Mg(2+)</name>
        <dbReference type="ChEBI" id="CHEBI:18420"/>
        <label>2</label>
    </ligand>
</feature>
<evidence type="ECO:0000313" key="9">
    <source>
        <dbReference type="EMBL" id="GGN59788.1"/>
    </source>
</evidence>
<proteinExistence type="inferred from homology"/>
<dbReference type="PROSITE" id="PS00630">
    <property type="entry name" value="IMP_2"/>
    <property type="match status" value="1"/>
</dbReference>
<evidence type="ECO:0000256" key="6">
    <source>
        <dbReference type="ARBA" id="ARBA00022842"/>
    </source>
</evidence>
<evidence type="ECO:0000256" key="5">
    <source>
        <dbReference type="ARBA" id="ARBA00022801"/>
    </source>
</evidence>
<dbReference type="PANTHER" id="PTHR20854:SF4">
    <property type="entry name" value="INOSITOL-1-MONOPHOSPHATASE-RELATED"/>
    <property type="match status" value="1"/>
</dbReference>
<sequence length="268" mass="29871">MFEEVCEIVIVAGRNLVEKVNSRFTVETKSSDMDLVTEMDKKTEKYITEEIKRDFPEHAVFGEETVEEIGHDKMLEMLETHPNLWIIDPIDGTTNYVHGLPGYTISVALYCKGEAALGIIYDPVANELFIAERGKGATLNGEAIHVSEQSSLAESLVSTGVPAKYESDRNHVLEGYVKIAPLTRNVRTFGSAALHCAYVATGRLDAFWEWGVNIWDVAAGKLIVEEAGGSVYQLDGNEVQYEFPHFTCTNGKIDKEWKETFASIHGFK</sequence>
<dbReference type="SUPFAM" id="SSF56655">
    <property type="entry name" value="Carbohydrate phosphatase"/>
    <property type="match status" value="1"/>
</dbReference>
<name>A0A917XYZ3_9BACI</name>
<gene>
    <name evidence="9" type="primary">hisN</name>
    <name evidence="9" type="ORF">GCM10007971_23240</name>
</gene>
<dbReference type="PANTHER" id="PTHR20854">
    <property type="entry name" value="INOSITOL MONOPHOSPHATASE"/>
    <property type="match status" value="1"/>
</dbReference>
<dbReference type="InterPro" id="IPR022337">
    <property type="entry name" value="Inositol_monophosphatase_SuhB"/>
</dbReference>
<dbReference type="Gene3D" id="3.30.540.10">
    <property type="entry name" value="Fructose-1,6-Bisphosphatase, subunit A, domain 1"/>
    <property type="match status" value="1"/>
</dbReference>
<keyword evidence="10" id="KW-1185">Reference proteome</keyword>
<dbReference type="Pfam" id="PF00459">
    <property type="entry name" value="Inositol_P"/>
    <property type="match status" value="1"/>
</dbReference>
<feature type="binding site" evidence="7">
    <location>
        <position position="88"/>
    </location>
    <ligand>
        <name>Mg(2+)</name>
        <dbReference type="ChEBI" id="CHEBI:18420"/>
        <label>1</label>
        <note>catalytic</note>
    </ligand>
</feature>
<dbReference type="EC" id="3.1.3.25" evidence="8"/>
<dbReference type="GO" id="GO:0006020">
    <property type="term" value="P:inositol metabolic process"/>
    <property type="evidence" value="ECO:0007669"/>
    <property type="project" value="TreeGrafter"/>
</dbReference>
<evidence type="ECO:0000313" key="10">
    <source>
        <dbReference type="Proteomes" id="UP000624041"/>
    </source>
</evidence>
<dbReference type="EMBL" id="BMOS01000015">
    <property type="protein sequence ID" value="GGN59788.1"/>
    <property type="molecule type" value="Genomic_DNA"/>
</dbReference>
<keyword evidence="5 8" id="KW-0378">Hydrolase</keyword>
<dbReference type="GO" id="GO:0046872">
    <property type="term" value="F:metal ion binding"/>
    <property type="evidence" value="ECO:0007669"/>
    <property type="project" value="UniProtKB-KW"/>
</dbReference>
<evidence type="ECO:0000256" key="1">
    <source>
        <dbReference type="ARBA" id="ARBA00001033"/>
    </source>
</evidence>
<dbReference type="CDD" id="cd01639">
    <property type="entry name" value="IMPase"/>
    <property type="match status" value="1"/>
</dbReference>
<dbReference type="InterPro" id="IPR020550">
    <property type="entry name" value="Inositol_monophosphatase_CS"/>
</dbReference>
<dbReference type="InterPro" id="IPR033942">
    <property type="entry name" value="IMPase"/>
</dbReference>
<dbReference type="Proteomes" id="UP000624041">
    <property type="component" value="Unassembled WGS sequence"/>
</dbReference>
<dbReference type="FunFam" id="3.30.540.10:FF:000003">
    <property type="entry name" value="Inositol-1-monophosphatase"/>
    <property type="match status" value="1"/>
</dbReference>
<evidence type="ECO:0000256" key="2">
    <source>
        <dbReference type="ARBA" id="ARBA00001946"/>
    </source>
</evidence>
<dbReference type="GO" id="GO:0046854">
    <property type="term" value="P:phosphatidylinositol phosphate biosynthetic process"/>
    <property type="evidence" value="ECO:0007669"/>
    <property type="project" value="InterPro"/>
</dbReference>
<accession>A0A917XYZ3</accession>
<evidence type="ECO:0000256" key="8">
    <source>
        <dbReference type="RuleBase" id="RU364068"/>
    </source>
</evidence>
<reference evidence="9" key="1">
    <citation type="journal article" date="2014" name="Int. J. Syst. Evol. Microbiol.">
        <title>Complete genome sequence of Corynebacterium casei LMG S-19264T (=DSM 44701T), isolated from a smear-ripened cheese.</title>
        <authorList>
            <consortium name="US DOE Joint Genome Institute (JGI-PGF)"/>
            <person name="Walter F."/>
            <person name="Albersmeier A."/>
            <person name="Kalinowski J."/>
            <person name="Ruckert C."/>
        </authorList>
    </citation>
    <scope>NUCLEOTIDE SEQUENCE</scope>
    <source>
        <strain evidence="9">JCM 17251</strain>
    </source>
</reference>
<comment type="catalytic activity">
    <reaction evidence="1 8">
        <text>a myo-inositol phosphate + H2O = myo-inositol + phosphate</text>
        <dbReference type="Rhea" id="RHEA:24056"/>
        <dbReference type="ChEBI" id="CHEBI:15377"/>
        <dbReference type="ChEBI" id="CHEBI:17268"/>
        <dbReference type="ChEBI" id="CHEBI:43474"/>
        <dbReference type="ChEBI" id="CHEBI:84139"/>
        <dbReference type="EC" id="3.1.3.25"/>
    </reaction>
</comment>
<dbReference type="InterPro" id="IPR020583">
    <property type="entry name" value="Inositol_monoP_metal-BS"/>
</dbReference>
<dbReference type="AlphaFoldDB" id="A0A917XYZ3"/>
<reference evidence="9" key="2">
    <citation type="submission" date="2020-09" db="EMBL/GenBank/DDBJ databases">
        <authorList>
            <person name="Sun Q."/>
            <person name="Ohkuma M."/>
        </authorList>
    </citation>
    <scope>NUCLEOTIDE SEQUENCE</scope>
    <source>
        <strain evidence="9">JCM 17251</strain>
    </source>
</reference>
<dbReference type="GO" id="GO:0007165">
    <property type="term" value="P:signal transduction"/>
    <property type="evidence" value="ECO:0007669"/>
    <property type="project" value="TreeGrafter"/>
</dbReference>
<dbReference type="GO" id="GO:0008934">
    <property type="term" value="F:inositol monophosphate 1-phosphatase activity"/>
    <property type="evidence" value="ECO:0007669"/>
    <property type="project" value="InterPro"/>
</dbReference>
<evidence type="ECO:0000256" key="3">
    <source>
        <dbReference type="ARBA" id="ARBA00009759"/>
    </source>
</evidence>
<dbReference type="InterPro" id="IPR000760">
    <property type="entry name" value="Inositol_monophosphatase-like"/>
</dbReference>
<dbReference type="FunFam" id="3.40.190.80:FF:000020">
    <property type="entry name" value="Fructose-1,6-bisphosphatase/inositol-1-monophosphatase"/>
    <property type="match status" value="1"/>
</dbReference>
<dbReference type="PRINTS" id="PR01959">
    <property type="entry name" value="SBIMPHPHTASE"/>
</dbReference>
<comment type="similarity">
    <text evidence="3 8">Belongs to the inositol monophosphatase superfamily.</text>
</comment>
<keyword evidence="4 7" id="KW-0479">Metal-binding</keyword>
<feature type="binding site" evidence="7">
    <location>
        <position position="63"/>
    </location>
    <ligand>
        <name>Mg(2+)</name>
        <dbReference type="ChEBI" id="CHEBI:18420"/>
        <label>1</label>
        <note>catalytic</note>
    </ligand>
</feature>
<comment type="caution">
    <text evidence="9">The sequence shown here is derived from an EMBL/GenBank/DDBJ whole genome shotgun (WGS) entry which is preliminary data.</text>
</comment>
<keyword evidence="6 7" id="KW-0460">Magnesium</keyword>
<protein>
    <recommendedName>
        <fullName evidence="8">Inositol-1-monophosphatase</fullName>
        <ecNumber evidence="8">3.1.3.25</ecNumber>
    </recommendedName>
</protein>